<proteinExistence type="predicted"/>
<feature type="transmembrane region" description="Helical" evidence="2">
    <location>
        <begin position="371"/>
        <end position="392"/>
    </location>
</feature>
<name>A0ABP7M345_9GAMM</name>
<reference evidence="5" key="1">
    <citation type="journal article" date="2019" name="Int. J. Syst. Evol. Microbiol.">
        <title>The Global Catalogue of Microorganisms (GCM) 10K type strain sequencing project: providing services to taxonomists for standard genome sequencing and annotation.</title>
        <authorList>
            <consortium name="The Broad Institute Genomics Platform"/>
            <consortium name="The Broad Institute Genome Sequencing Center for Infectious Disease"/>
            <person name="Wu L."/>
            <person name="Ma J."/>
        </authorList>
    </citation>
    <scope>NUCLEOTIDE SEQUENCE [LARGE SCALE GENOMIC DNA]</scope>
    <source>
        <strain evidence="5">JCM 16916</strain>
    </source>
</reference>
<evidence type="ECO:0000256" key="2">
    <source>
        <dbReference type="SAM" id="Phobius"/>
    </source>
</evidence>
<organism evidence="4 5">
    <name type="scientific">Luteimonas lutimaris</name>
    <dbReference type="NCBI Taxonomy" id="698645"/>
    <lineage>
        <taxon>Bacteria</taxon>
        <taxon>Pseudomonadati</taxon>
        <taxon>Pseudomonadota</taxon>
        <taxon>Gammaproteobacteria</taxon>
        <taxon>Lysobacterales</taxon>
        <taxon>Lysobacteraceae</taxon>
        <taxon>Luteimonas</taxon>
    </lineage>
</organism>
<keyword evidence="5" id="KW-1185">Reference proteome</keyword>
<feature type="transmembrane region" description="Helical" evidence="2">
    <location>
        <begin position="152"/>
        <end position="177"/>
    </location>
</feature>
<evidence type="ECO:0000256" key="1">
    <source>
        <dbReference type="SAM" id="MobiDB-lite"/>
    </source>
</evidence>
<feature type="region of interest" description="Disordered" evidence="1">
    <location>
        <begin position="277"/>
        <end position="302"/>
    </location>
</feature>
<evidence type="ECO:0000313" key="5">
    <source>
        <dbReference type="Proteomes" id="UP001501727"/>
    </source>
</evidence>
<accession>A0ABP7M345</accession>
<feature type="domain" description="Protein-glutamine gamma-glutamyltransferase-like C-terminal" evidence="3">
    <location>
        <begin position="443"/>
        <end position="512"/>
    </location>
</feature>
<keyword evidence="2" id="KW-0812">Transmembrane</keyword>
<keyword evidence="2" id="KW-0472">Membrane</keyword>
<evidence type="ECO:0000259" key="3">
    <source>
        <dbReference type="Pfam" id="PF13559"/>
    </source>
</evidence>
<dbReference type="EMBL" id="BAAAZU010000001">
    <property type="protein sequence ID" value="GAA3913987.1"/>
    <property type="molecule type" value="Genomic_DNA"/>
</dbReference>
<feature type="transmembrane region" description="Helical" evidence="2">
    <location>
        <begin position="37"/>
        <end position="68"/>
    </location>
</feature>
<comment type="caution">
    <text evidence="4">The sequence shown here is derived from an EMBL/GenBank/DDBJ whole genome shotgun (WGS) entry which is preliminary data.</text>
</comment>
<gene>
    <name evidence="4" type="ORF">GCM10022229_03690</name>
</gene>
<keyword evidence="2" id="KW-1133">Transmembrane helix</keyword>
<dbReference type="InterPro" id="IPR025403">
    <property type="entry name" value="TgpA-like_C"/>
</dbReference>
<feature type="transmembrane region" description="Helical" evidence="2">
    <location>
        <begin position="249"/>
        <end position="268"/>
    </location>
</feature>
<sequence>MKLESLRVELRPRSPWEAVELGTALVRRNARAIWIPWLLVTVPVFAVANVAALAAGRLWIAWLAMWWLKPVFDRIPLFVLSRAVFGETPGTRQTLAAQRGWGWRAMRGHLLWRRFSLVRALVLPVDLLEGADGARLRERRRVLGDAVRGHGILLTLVCLLFVVALSLSMLSLSLMFVPTEFLSESLRATWSLLFVQPPPWAQVALHAVAWIATSVIEPFYIGAGFGLYLNRRTRIEAWDVEIALRRLRARLASATGAMLLAACALLVLPPPSQAAMQRDRGVQDAGVPRQARVDASAGDDGGQDSLADVFGDALVEDPAFEASVEQAYRDPLLRPKRKQSHWRARDSKRAQPPQALPFPWLAKAVAFIGEFGLWLLLAGLLAVLAATARRWLPWLRGGLSRREVPTPVELADAPLPDVLPEDIAAAVRRLWNEGRRRRALALLYRASVEAMAARAAVTLVPGATESECLRASRRMPDPQDRDAFARVVRVWQYAAYARRMPAQGEFDGLVDTLAQRFGWAS</sequence>
<feature type="transmembrane region" description="Helical" evidence="2">
    <location>
        <begin position="207"/>
        <end position="229"/>
    </location>
</feature>
<protein>
    <submittedName>
        <fullName evidence="4">DUF4129 domain-containing protein</fullName>
    </submittedName>
</protein>
<dbReference type="Proteomes" id="UP001501727">
    <property type="component" value="Unassembled WGS sequence"/>
</dbReference>
<dbReference type="Pfam" id="PF13559">
    <property type="entry name" value="DUF4129"/>
    <property type="match status" value="1"/>
</dbReference>
<dbReference type="RefSeq" id="WP_344758211.1">
    <property type="nucleotide sequence ID" value="NZ_BAAAZU010000001.1"/>
</dbReference>
<evidence type="ECO:0000313" key="4">
    <source>
        <dbReference type="EMBL" id="GAA3913987.1"/>
    </source>
</evidence>